<feature type="coiled-coil region" evidence="1">
    <location>
        <begin position="41"/>
        <end position="110"/>
    </location>
</feature>
<protein>
    <submittedName>
        <fullName evidence="3">Uncharacterized protein</fullName>
    </submittedName>
</protein>
<gene>
    <name evidence="3" type="ORF">QR680_009793</name>
</gene>
<organism evidence="3 4">
    <name type="scientific">Steinernema hermaphroditum</name>
    <dbReference type="NCBI Taxonomy" id="289476"/>
    <lineage>
        <taxon>Eukaryota</taxon>
        <taxon>Metazoa</taxon>
        <taxon>Ecdysozoa</taxon>
        <taxon>Nematoda</taxon>
        <taxon>Chromadorea</taxon>
        <taxon>Rhabditida</taxon>
        <taxon>Tylenchina</taxon>
        <taxon>Panagrolaimomorpha</taxon>
        <taxon>Strongyloidoidea</taxon>
        <taxon>Steinernematidae</taxon>
        <taxon>Steinernema</taxon>
    </lineage>
</organism>
<sequence>MLIGGSDANETSWHYRHHHLRMRRLTGPQATLNTMSTDQDAANQSDELQRLRAEMDQVKEENAKLKASAKRYKKKLTEKRTNENALKDRVVELEKLNDELLEKNAVETRRRRTLQLAYDQMGGRLQYLGDHPGPSRKRRAHPSWTERAVPTKEIKVEAVEESTEEEEPEIESSDLENL</sequence>
<feature type="region of interest" description="Disordered" evidence="2">
    <location>
        <begin position="125"/>
        <end position="178"/>
    </location>
</feature>
<name>A0AA39IN19_9BILA</name>
<evidence type="ECO:0000256" key="1">
    <source>
        <dbReference type="SAM" id="Coils"/>
    </source>
</evidence>
<keyword evidence="4" id="KW-1185">Reference proteome</keyword>
<dbReference type="Proteomes" id="UP001175271">
    <property type="component" value="Unassembled WGS sequence"/>
</dbReference>
<evidence type="ECO:0000313" key="4">
    <source>
        <dbReference type="Proteomes" id="UP001175271"/>
    </source>
</evidence>
<dbReference type="EMBL" id="JAUCMV010000001">
    <property type="protein sequence ID" value="KAK0426596.1"/>
    <property type="molecule type" value="Genomic_DNA"/>
</dbReference>
<dbReference type="AlphaFoldDB" id="A0AA39IN19"/>
<accession>A0AA39IN19</accession>
<proteinExistence type="predicted"/>
<evidence type="ECO:0000256" key="2">
    <source>
        <dbReference type="SAM" id="MobiDB-lite"/>
    </source>
</evidence>
<feature type="compositionally biased region" description="Acidic residues" evidence="2">
    <location>
        <begin position="159"/>
        <end position="178"/>
    </location>
</feature>
<reference evidence="3" key="1">
    <citation type="submission" date="2023-06" db="EMBL/GenBank/DDBJ databases">
        <title>Genomic analysis of the entomopathogenic nematode Steinernema hermaphroditum.</title>
        <authorList>
            <person name="Schwarz E.M."/>
            <person name="Heppert J.K."/>
            <person name="Baniya A."/>
            <person name="Schwartz H.T."/>
            <person name="Tan C.-H."/>
            <person name="Antoshechkin I."/>
            <person name="Sternberg P.W."/>
            <person name="Goodrich-Blair H."/>
            <person name="Dillman A.R."/>
        </authorList>
    </citation>
    <scope>NUCLEOTIDE SEQUENCE</scope>
    <source>
        <strain evidence="3">PS9179</strain>
        <tissue evidence="3">Whole animal</tissue>
    </source>
</reference>
<evidence type="ECO:0000313" key="3">
    <source>
        <dbReference type="EMBL" id="KAK0426596.1"/>
    </source>
</evidence>
<comment type="caution">
    <text evidence="3">The sequence shown here is derived from an EMBL/GenBank/DDBJ whole genome shotgun (WGS) entry which is preliminary data.</text>
</comment>
<feature type="compositionally biased region" description="Basic and acidic residues" evidence="2">
    <location>
        <begin position="149"/>
        <end position="158"/>
    </location>
</feature>
<keyword evidence="1" id="KW-0175">Coiled coil</keyword>